<evidence type="ECO:0000256" key="1">
    <source>
        <dbReference type="ARBA" id="ARBA00001668"/>
    </source>
</evidence>
<evidence type="ECO:0000256" key="11">
    <source>
        <dbReference type="ARBA" id="ARBA00023268"/>
    </source>
</evidence>
<evidence type="ECO:0000256" key="6">
    <source>
        <dbReference type="ARBA" id="ARBA00022801"/>
    </source>
</evidence>
<proteinExistence type="inferred from homology"/>
<dbReference type="GO" id="GO:0008270">
    <property type="term" value="F:zinc ion binding"/>
    <property type="evidence" value="ECO:0007669"/>
    <property type="project" value="UniProtKB-KW"/>
</dbReference>
<dbReference type="InterPro" id="IPR015886">
    <property type="entry name" value="H2TH_FPG"/>
</dbReference>
<evidence type="ECO:0000256" key="2">
    <source>
        <dbReference type="ARBA" id="ARBA00009409"/>
    </source>
</evidence>
<keyword evidence="10" id="KW-0456">Lyase</keyword>
<keyword evidence="9" id="KW-0234">DNA repair</keyword>
<dbReference type="OrthoDB" id="9800855at2"/>
<dbReference type="GO" id="GO:0003906">
    <property type="term" value="F:DNA-(apurinic or apyrimidinic site) endonuclease activity"/>
    <property type="evidence" value="ECO:0007669"/>
    <property type="project" value="InterPro"/>
</dbReference>
<keyword evidence="8" id="KW-0238">DNA-binding</keyword>
<comment type="caution">
    <text evidence="15">The sequence shown here is derived from an EMBL/GenBank/DDBJ whole genome shotgun (WGS) entry which is preliminary data.</text>
</comment>
<keyword evidence="16" id="KW-1185">Reference proteome</keyword>
<gene>
    <name evidence="15" type="ORF">EDC14_1001232</name>
</gene>
<dbReference type="InterPro" id="IPR012319">
    <property type="entry name" value="FPG_cat"/>
</dbReference>
<dbReference type="SUPFAM" id="SSF46946">
    <property type="entry name" value="S13-like H2TH domain"/>
    <property type="match status" value="1"/>
</dbReference>
<evidence type="ECO:0000256" key="5">
    <source>
        <dbReference type="ARBA" id="ARBA00022771"/>
    </source>
</evidence>
<dbReference type="InterPro" id="IPR000214">
    <property type="entry name" value="Znf_DNA_glyclase/AP_lyase"/>
</dbReference>
<dbReference type="EMBL" id="SLUN01000001">
    <property type="protein sequence ID" value="TCL76947.1"/>
    <property type="molecule type" value="Genomic_DNA"/>
</dbReference>
<evidence type="ECO:0000256" key="9">
    <source>
        <dbReference type="ARBA" id="ARBA00023204"/>
    </source>
</evidence>
<comment type="catalytic activity">
    <reaction evidence="1">
        <text>Hydrolysis of DNA containing ring-opened 7-methylguanine residues, releasing 2,6-diamino-4-hydroxy-5-(N-methyl)formamidopyrimidine.</text>
        <dbReference type="EC" id="3.2.2.23"/>
    </reaction>
</comment>
<dbReference type="Pfam" id="PF01149">
    <property type="entry name" value="Fapy_DNA_glyco"/>
    <property type="match status" value="1"/>
</dbReference>
<dbReference type="GO" id="GO:0006284">
    <property type="term" value="P:base-excision repair"/>
    <property type="evidence" value="ECO:0007669"/>
    <property type="project" value="InterPro"/>
</dbReference>
<evidence type="ECO:0000256" key="4">
    <source>
        <dbReference type="ARBA" id="ARBA00022763"/>
    </source>
</evidence>
<dbReference type="GO" id="GO:0016829">
    <property type="term" value="F:lyase activity"/>
    <property type="evidence" value="ECO:0007669"/>
    <property type="project" value="UniProtKB-KW"/>
</dbReference>
<evidence type="ECO:0000313" key="15">
    <source>
        <dbReference type="EMBL" id="TCL76947.1"/>
    </source>
</evidence>
<dbReference type="PANTHER" id="PTHR22993">
    <property type="entry name" value="FORMAMIDOPYRIMIDINE-DNA GLYCOSYLASE"/>
    <property type="match status" value="1"/>
</dbReference>
<dbReference type="GO" id="GO:0003684">
    <property type="term" value="F:damaged DNA binding"/>
    <property type="evidence" value="ECO:0007669"/>
    <property type="project" value="InterPro"/>
</dbReference>
<accession>A0A4V2QGS8</accession>
<keyword evidence="6" id="KW-0378">Hydrolase</keyword>
<evidence type="ECO:0000256" key="10">
    <source>
        <dbReference type="ARBA" id="ARBA00023239"/>
    </source>
</evidence>
<evidence type="ECO:0000256" key="13">
    <source>
        <dbReference type="PROSITE-ProRule" id="PRU00391"/>
    </source>
</evidence>
<dbReference type="Proteomes" id="UP000295008">
    <property type="component" value="Unassembled WGS sequence"/>
</dbReference>
<keyword evidence="11" id="KW-0511">Multifunctional enzyme</keyword>
<dbReference type="PROSITE" id="PS51066">
    <property type="entry name" value="ZF_FPG_2"/>
    <property type="match status" value="1"/>
</dbReference>
<evidence type="ECO:0000313" key="16">
    <source>
        <dbReference type="Proteomes" id="UP000295008"/>
    </source>
</evidence>
<comment type="similarity">
    <text evidence="2">Belongs to the FPG family.</text>
</comment>
<dbReference type="GO" id="GO:0034039">
    <property type="term" value="F:8-oxo-7,8-dihydroguanine DNA N-glycosylase activity"/>
    <property type="evidence" value="ECO:0007669"/>
    <property type="project" value="TreeGrafter"/>
</dbReference>
<reference evidence="15 16" key="1">
    <citation type="submission" date="2019-03" db="EMBL/GenBank/DDBJ databases">
        <title>Genomic Encyclopedia of Type Strains, Phase IV (KMG-IV): sequencing the most valuable type-strain genomes for metagenomic binning, comparative biology and taxonomic classification.</title>
        <authorList>
            <person name="Goeker M."/>
        </authorList>
    </citation>
    <scope>NUCLEOTIDE SEQUENCE [LARGE SCALE GENOMIC DNA]</scope>
    <source>
        <strain evidence="15 16">LX-B</strain>
    </source>
</reference>
<keyword evidence="12" id="KW-0326">Glycosidase</keyword>
<keyword evidence="5 13" id="KW-0863">Zinc-finger</keyword>
<dbReference type="RefSeq" id="WP_132012336.1">
    <property type="nucleotide sequence ID" value="NZ_SLUN01000001.1"/>
</dbReference>
<protein>
    <submittedName>
        <fullName evidence="15">Formamidopyrimidine-DNA glycosylase</fullName>
    </submittedName>
</protein>
<evidence type="ECO:0000256" key="12">
    <source>
        <dbReference type="ARBA" id="ARBA00023295"/>
    </source>
</evidence>
<feature type="domain" description="FPG-type" evidence="14">
    <location>
        <begin position="240"/>
        <end position="274"/>
    </location>
</feature>
<dbReference type="InterPro" id="IPR035937">
    <property type="entry name" value="FPG_N"/>
</dbReference>
<sequence length="275" mass="29957">MIELPEAVTLARQIAATIGGRRIRKVTAAHSPHKFAWFYGDPQAYHDRLAGRTIERATAYGGMVAIGAGDAVILLGDGVGLRYHPAGAALPEKHQLLLELDDGAAVSATVQMYGGLWSFREGEFENPYYRIAQEKPFPLSEAFDAAHWQRLLEGADLRKLSAKAFLATEQRIPGLGNGVLQEILWEAAVHPKRKLAALSGAERAELFRAVRTVLARMAEAGGRDTEKDFFGKPGGYATVMSKHRVGRPCPRCGGMIKKETYLGGSVYYCEGCQAV</sequence>
<name>A0A4V2QGS8_HYDET</name>
<keyword evidence="7" id="KW-0862">Zinc</keyword>
<evidence type="ECO:0000256" key="7">
    <source>
        <dbReference type="ARBA" id="ARBA00022833"/>
    </source>
</evidence>
<dbReference type="SUPFAM" id="SSF57716">
    <property type="entry name" value="Glucocorticoid receptor-like (DNA-binding domain)"/>
    <property type="match status" value="1"/>
</dbReference>
<keyword evidence="4" id="KW-0227">DNA damage</keyword>
<organism evidence="15 16">
    <name type="scientific">Hydrogenispora ethanolica</name>
    <dbReference type="NCBI Taxonomy" id="1082276"/>
    <lineage>
        <taxon>Bacteria</taxon>
        <taxon>Bacillati</taxon>
        <taxon>Bacillota</taxon>
        <taxon>Hydrogenispora</taxon>
    </lineage>
</organism>
<evidence type="ECO:0000259" key="14">
    <source>
        <dbReference type="PROSITE" id="PS51066"/>
    </source>
</evidence>
<dbReference type="Gene3D" id="1.10.8.50">
    <property type="match status" value="1"/>
</dbReference>
<keyword evidence="3" id="KW-0479">Metal-binding</keyword>
<dbReference type="Gene3D" id="3.20.190.10">
    <property type="entry name" value="MutM-like, N-terminal"/>
    <property type="match status" value="1"/>
</dbReference>
<dbReference type="SUPFAM" id="SSF81624">
    <property type="entry name" value="N-terminal domain of MutM-like DNA repair proteins"/>
    <property type="match status" value="1"/>
</dbReference>
<evidence type="ECO:0000256" key="3">
    <source>
        <dbReference type="ARBA" id="ARBA00022723"/>
    </source>
</evidence>
<dbReference type="AlphaFoldDB" id="A0A4V2QGS8"/>
<dbReference type="PANTHER" id="PTHR22993:SF9">
    <property type="entry name" value="FORMAMIDOPYRIMIDINE-DNA GLYCOSYLASE"/>
    <property type="match status" value="1"/>
</dbReference>
<evidence type="ECO:0000256" key="8">
    <source>
        <dbReference type="ARBA" id="ARBA00023125"/>
    </source>
</evidence>
<dbReference type="InterPro" id="IPR010979">
    <property type="entry name" value="Ribosomal_uS13-like_H2TH"/>
</dbReference>
<dbReference type="SMART" id="SM01232">
    <property type="entry name" value="H2TH"/>
    <property type="match status" value="1"/>
</dbReference>